<dbReference type="PRINTS" id="PR00469">
    <property type="entry name" value="PNDRDTASEII"/>
</dbReference>
<name>A0A8E2FDB4_9PEZI</name>
<keyword evidence="2" id="KW-0285">Flavoprotein</keyword>
<dbReference type="GO" id="GO:0097237">
    <property type="term" value="P:cellular response to toxic substance"/>
    <property type="evidence" value="ECO:0007669"/>
    <property type="project" value="UniProtKB-ARBA"/>
</dbReference>
<dbReference type="PRINTS" id="PR00368">
    <property type="entry name" value="FADPNR"/>
</dbReference>
<dbReference type="InterPro" id="IPR023753">
    <property type="entry name" value="FAD/NAD-binding_dom"/>
</dbReference>
<evidence type="ECO:0000313" key="5">
    <source>
        <dbReference type="EMBL" id="OCL14901.1"/>
    </source>
</evidence>
<evidence type="ECO:0000256" key="1">
    <source>
        <dbReference type="ARBA" id="ARBA00009333"/>
    </source>
</evidence>
<dbReference type="InterPro" id="IPR050097">
    <property type="entry name" value="Ferredoxin-NADP_redctase_2"/>
</dbReference>
<evidence type="ECO:0000259" key="4">
    <source>
        <dbReference type="Pfam" id="PF07992"/>
    </source>
</evidence>
<keyword evidence="3" id="KW-0560">Oxidoreductase</keyword>
<comment type="similarity">
    <text evidence="1">Belongs to the class-II pyridine nucleotide-disulfide oxidoreductase family.</text>
</comment>
<proteinExistence type="inferred from homology"/>
<dbReference type="Pfam" id="PF07992">
    <property type="entry name" value="Pyr_redox_2"/>
    <property type="match status" value="1"/>
</dbReference>
<reference evidence="5 6" key="1">
    <citation type="journal article" date="2016" name="Nat. Commun.">
        <title>Ectomycorrhizal ecology is imprinted in the genome of the dominant symbiotic fungus Cenococcum geophilum.</title>
        <authorList>
            <consortium name="DOE Joint Genome Institute"/>
            <person name="Peter M."/>
            <person name="Kohler A."/>
            <person name="Ohm R.A."/>
            <person name="Kuo A."/>
            <person name="Krutzmann J."/>
            <person name="Morin E."/>
            <person name="Arend M."/>
            <person name="Barry K.W."/>
            <person name="Binder M."/>
            <person name="Choi C."/>
            <person name="Clum A."/>
            <person name="Copeland A."/>
            <person name="Grisel N."/>
            <person name="Haridas S."/>
            <person name="Kipfer T."/>
            <person name="LaButti K."/>
            <person name="Lindquist E."/>
            <person name="Lipzen A."/>
            <person name="Maire R."/>
            <person name="Meier B."/>
            <person name="Mihaltcheva S."/>
            <person name="Molinier V."/>
            <person name="Murat C."/>
            <person name="Poggeler S."/>
            <person name="Quandt C.A."/>
            <person name="Sperisen C."/>
            <person name="Tritt A."/>
            <person name="Tisserant E."/>
            <person name="Crous P.W."/>
            <person name="Henrissat B."/>
            <person name="Nehls U."/>
            <person name="Egli S."/>
            <person name="Spatafora J.W."/>
            <person name="Grigoriev I.V."/>
            <person name="Martin F.M."/>
        </authorList>
    </citation>
    <scope>NUCLEOTIDE SEQUENCE [LARGE SCALE GENOMIC DNA]</scope>
    <source>
        <strain evidence="5 6">CBS 207.34</strain>
    </source>
</reference>
<gene>
    <name evidence="5" type="ORF">AOQ84DRAFT_280086</name>
</gene>
<dbReference type="SUPFAM" id="SSF51905">
    <property type="entry name" value="FAD/NAD(P)-binding domain"/>
    <property type="match status" value="1"/>
</dbReference>
<dbReference type="Gene3D" id="3.50.50.60">
    <property type="entry name" value="FAD/NAD(P)-binding domain"/>
    <property type="match status" value="2"/>
</dbReference>
<protein>
    <submittedName>
        <fullName evidence="5">FAD/NAD(P)-binding domain-containing protein</fullName>
    </submittedName>
</protein>
<dbReference type="OrthoDB" id="10260355at2759"/>
<sequence>MRTTAEILVIGGGPAGLSAATAIVRQSHSTILFDSGIYRNIAANYLHTLPTWDHRNPKDFRLAAKKDLERYGTVTVEGVEVKTIKQTAEGLFEASSEDGRTWVGHKVILATGVEDVFPDIPGYAECWATAIFHCLYCHGWEEKGTATSGVLADGDADHVVPALHFARQGLRMSKEVTLYTNGNEELASHLKSTLEAAPAPMKVDSRRIRKLVKVPTRAEITLHFEDGTENTEGFLAHKPKSKLRGSLAEQLGLELTHTSIIKVSSPFNQTSLKGVFAAGDCCSSMQSMTSALASGTAAGGGAPLQLQAEAWNQKAIF</sequence>
<dbReference type="EMBL" id="KV748512">
    <property type="protein sequence ID" value="OCL14901.1"/>
    <property type="molecule type" value="Genomic_DNA"/>
</dbReference>
<dbReference type="AlphaFoldDB" id="A0A8E2FDB4"/>
<dbReference type="InterPro" id="IPR036188">
    <property type="entry name" value="FAD/NAD-bd_sf"/>
</dbReference>
<dbReference type="Proteomes" id="UP000250140">
    <property type="component" value="Unassembled WGS sequence"/>
</dbReference>
<organism evidence="5 6">
    <name type="scientific">Glonium stellatum</name>
    <dbReference type="NCBI Taxonomy" id="574774"/>
    <lineage>
        <taxon>Eukaryota</taxon>
        <taxon>Fungi</taxon>
        <taxon>Dikarya</taxon>
        <taxon>Ascomycota</taxon>
        <taxon>Pezizomycotina</taxon>
        <taxon>Dothideomycetes</taxon>
        <taxon>Pleosporomycetidae</taxon>
        <taxon>Gloniales</taxon>
        <taxon>Gloniaceae</taxon>
        <taxon>Glonium</taxon>
    </lineage>
</organism>
<keyword evidence="6" id="KW-1185">Reference proteome</keyword>
<feature type="domain" description="FAD/NAD(P)-binding" evidence="4">
    <location>
        <begin position="6"/>
        <end position="295"/>
    </location>
</feature>
<evidence type="ECO:0000256" key="2">
    <source>
        <dbReference type="ARBA" id="ARBA00022630"/>
    </source>
</evidence>
<dbReference type="GO" id="GO:0016491">
    <property type="term" value="F:oxidoreductase activity"/>
    <property type="evidence" value="ECO:0007669"/>
    <property type="project" value="UniProtKB-KW"/>
</dbReference>
<accession>A0A8E2FDB4</accession>
<evidence type="ECO:0000313" key="6">
    <source>
        <dbReference type="Proteomes" id="UP000250140"/>
    </source>
</evidence>
<evidence type="ECO:0000256" key="3">
    <source>
        <dbReference type="ARBA" id="ARBA00023002"/>
    </source>
</evidence>
<dbReference type="PANTHER" id="PTHR48105">
    <property type="entry name" value="THIOREDOXIN REDUCTASE 1-RELATED-RELATED"/>
    <property type="match status" value="1"/>
</dbReference>